<dbReference type="RefSeq" id="WP_198476253.1">
    <property type="nucleotide sequence ID" value="NZ_JADGMQ010000005.1"/>
</dbReference>
<dbReference type="InterPro" id="IPR002470">
    <property type="entry name" value="Peptidase_S9A"/>
</dbReference>
<keyword evidence="6" id="KW-0720">Serine protease</keyword>
<dbReference type="EMBL" id="JADGMQ010000005">
    <property type="protein sequence ID" value="MBI1620834.1"/>
    <property type="molecule type" value="Genomic_DNA"/>
</dbReference>
<dbReference type="PRINTS" id="PR00862">
    <property type="entry name" value="PROLIGOPTASE"/>
</dbReference>
<feature type="domain" description="Peptidase S9A N-terminal" evidence="8">
    <location>
        <begin position="7"/>
        <end position="410"/>
    </location>
</feature>
<evidence type="ECO:0000256" key="1">
    <source>
        <dbReference type="ARBA" id="ARBA00001070"/>
    </source>
</evidence>
<dbReference type="Proteomes" id="UP000601789">
    <property type="component" value="Unassembled WGS sequence"/>
</dbReference>
<dbReference type="InterPro" id="IPR051167">
    <property type="entry name" value="Prolyl_oligopep/macrocyclase"/>
</dbReference>
<reference evidence="9 10" key="1">
    <citation type="submission" date="2020-10" db="EMBL/GenBank/DDBJ databases">
        <title>Aquamicrobium zhengzhouensis sp. nov., a exopolysaccharide producing bacterium isolated from farmland soil.</title>
        <authorList>
            <person name="Wang X."/>
        </authorList>
    </citation>
    <scope>NUCLEOTIDE SEQUENCE [LARGE SCALE GENOMIC DNA]</scope>
    <source>
        <strain evidence="10">cd-1</strain>
    </source>
</reference>
<comment type="caution">
    <text evidence="9">The sequence shown here is derived from an EMBL/GenBank/DDBJ whole genome shotgun (WGS) entry which is preliminary data.</text>
</comment>
<feature type="domain" description="Peptidase S9 prolyl oligopeptidase catalytic" evidence="7">
    <location>
        <begin position="470"/>
        <end position="679"/>
    </location>
</feature>
<comment type="catalytic activity">
    <reaction evidence="1">
        <text>Hydrolysis of Pro-|-Xaa &gt;&gt; Ala-|-Xaa in oligopeptides.</text>
        <dbReference type="EC" id="3.4.21.26"/>
    </reaction>
</comment>
<accession>A0ABS0SC01</accession>
<dbReference type="InterPro" id="IPR029058">
    <property type="entry name" value="AB_hydrolase_fold"/>
</dbReference>
<evidence type="ECO:0000256" key="4">
    <source>
        <dbReference type="ARBA" id="ARBA00022670"/>
    </source>
</evidence>
<gene>
    <name evidence="9" type="ORF">IOD40_09200</name>
</gene>
<dbReference type="Gene3D" id="3.40.50.1820">
    <property type="entry name" value="alpha/beta hydrolase"/>
    <property type="match status" value="1"/>
</dbReference>
<evidence type="ECO:0000256" key="2">
    <source>
        <dbReference type="ARBA" id="ARBA00005228"/>
    </source>
</evidence>
<dbReference type="Gene3D" id="2.130.10.120">
    <property type="entry name" value="Prolyl oligopeptidase, N-terminal domain"/>
    <property type="match status" value="1"/>
</dbReference>
<dbReference type="Pfam" id="PF02897">
    <property type="entry name" value="Peptidase_S9_N"/>
    <property type="match status" value="1"/>
</dbReference>
<evidence type="ECO:0000256" key="3">
    <source>
        <dbReference type="ARBA" id="ARBA00011897"/>
    </source>
</evidence>
<dbReference type="SUPFAM" id="SSF53474">
    <property type="entry name" value="alpha/beta-Hydrolases"/>
    <property type="match status" value="1"/>
</dbReference>
<dbReference type="PROSITE" id="PS00708">
    <property type="entry name" value="PRO_ENDOPEP_SER"/>
    <property type="match status" value="1"/>
</dbReference>
<evidence type="ECO:0000256" key="6">
    <source>
        <dbReference type="ARBA" id="ARBA00022825"/>
    </source>
</evidence>
<dbReference type="InterPro" id="IPR023302">
    <property type="entry name" value="Pept_S9A_N"/>
</dbReference>
<dbReference type="PANTHER" id="PTHR42881">
    <property type="entry name" value="PROLYL ENDOPEPTIDASE"/>
    <property type="match status" value="1"/>
</dbReference>
<dbReference type="SUPFAM" id="SSF50993">
    <property type="entry name" value="Peptidase/esterase 'gauge' domain"/>
    <property type="match status" value="1"/>
</dbReference>
<organism evidence="9 10">
    <name type="scientific">Aquamicrobium zhengzhouense</name>
    <dbReference type="NCBI Taxonomy" id="2781738"/>
    <lineage>
        <taxon>Bacteria</taxon>
        <taxon>Pseudomonadati</taxon>
        <taxon>Pseudomonadota</taxon>
        <taxon>Alphaproteobacteria</taxon>
        <taxon>Hyphomicrobiales</taxon>
        <taxon>Phyllobacteriaceae</taxon>
        <taxon>Aquamicrobium</taxon>
    </lineage>
</organism>
<evidence type="ECO:0000256" key="5">
    <source>
        <dbReference type="ARBA" id="ARBA00022801"/>
    </source>
</evidence>
<name>A0ABS0SC01_9HYPH</name>
<dbReference type="Pfam" id="PF00326">
    <property type="entry name" value="Peptidase_S9"/>
    <property type="match status" value="1"/>
</dbReference>
<keyword evidence="5" id="KW-0378">Hydrolase</keyword>
<dbReference type="EC" id="3.4.21.26" evidence="3"/>
<keyword evidence="4" id="KW-0645">Protease</keyword>
<comment type="similarity">
    <text evidence="2">Belongs to the peptidase S9A family.</text>
</comment>
<dbReference type="PANTHER" id="PTHR42881:SF2">
    <property type="entry name" value="PROLYL ENDOPEPTIDASE"/>
    <property type="match status" value="1"/>
</dbReference>
<proteinExistence type="inferred from homology"/>
<protein>
    <recommendedName>
        <fullName evidence="3">prolyl oligopeptidase</fullName>
        <ecNumber evidence="3">3.4.21.26</ecNumber>
    </recommendedName>
</protein>
<sequence>MRSNNYPETKRVDVSEEHFGHTIVDPYRWLENDVRSDEDVAEWVDAQNALTQRYLATLSGRDIFRERLAILLNYEQLTPPIKRGGRYFFTKNEGGDNQHSLWMRDDDGKDRIVIDPNDWSDDSADALGEWAASDDGRLLAFSVQSGGTDWRTIRVLDVDAGKMFDDQVHWARFTAIVWMADGSGFFYSRYPAPAEGTRATASVSNHAIYFHALGTSQADDRLVYSGRDKPAVLHIVDRTRDGRYLLVYATPGAGVNALAIIDLARDAWAPRNLIENFDAEWTVIGNRGDLLYLQTNEGAERRKIVTLDLALGKAEPVQLVAEDDAVLTNAALLGERLLTTYLVDAKTEIRRFALDGTPDGTVALAGIGSAGGFEGSEDDNEAFFVFSSFDTPMTVFRHDVAANRSEVWAEPNAPQMLRQISVSQRFYKSKDGTSIPISIVSHVDVTGPAPTLLYGYGGFGISMVPYYNPSQMAWVEQGGVLAIANIRGGGEYGRAWHMAGQFEKRQNSYDDFAAAGDFLKAEGITSANGLVIQGESNGGLLVGAVVNQRPDLFAAALPSVGVMDMVRYHRFSGGALWMSDFGSPDEERHFHALLSYSPYHNIRAGLDYPAILATTADTDDRVVPGHTFKYVAALQAADLGSTPKLVRVETRAGHGAGMPLDKVIALYADMWAIAAHWTGLEVDQNESDEIEF</sequence>
<evidence type="ECO:0000313" key="9">
    <source>
        <dbReference type="EMBL" id="MBI1620834.1"/>
    </source>
</evidence>
<keyword evidence="10" id="KW-1185">Reference proteome</keyword>
<dbReference type="InterPro" id="IPR002471">
    <property type="entry name" value="Pept_S9_AS"/>
</dbReference>
<evidence type="ECO:0000259" key="7">
    <source>
        <dbReference type="Pfam" id="PF00326"/>
    </source>
</evidence>
<evidence type="ECO:0000313" key="10">
    <source>
        <dbReference type="Proteomes" id="UP000601789"/>
    </source>
</evidence>
<evidence type="ECO:0000259" key="8">
    <source>
        <dbReference type="Pfam" id="PF02897"/>
    </source>
</evidence>
<dbReference type="InterPro" id="IPR001375">
    <property type="entry name" value="Peptidase_S9_cat"/>
</dbReference>